<name>A0A5C7A186_9FLAO</name>
<dbReference type="Gene3D" id="3.20.20.190">
    <property type="entry name" value="Phosphatidylinositol (PI) phosphodiesterase"/>
    <property type="match status" value="1"/>
</dbReference>
<accession>A0A5C7A186</accession>
<feature type="domain" description="GP-PDE" evidence="1">
    <location>
        <begin position="36"/>
        <end position="305"/>
    </location>
</feature>
<dbReference type="RefSeq" id="WP_146928117.1">
    <property type="nucleotide sequence ID" value="NZ_CBCSHZ010000002.1"/>
</dbReference>
<dbReference type="Pfam" id="PF03009">
    <property type="entry name" value="GDPD"/>
    <property type="match status" value="1"/>
</dbReference>
<sequence length="315" mass="36180">MRKINIIFIAILVMISCKKNTRNKETLEPPVRISEIQVHGHRGERGLMPENSIPGFIAAINDGADIIEMDVVISKDHQVVVSHEPFMSSVYVSKPSGDIIAKADEKNYNLYQMPYDSIRKFNIGLKGNKFFPEQQKIAAYKPLLSEVIGSVQNHLKTNNLKPVGYNIELKSDKKEYGISQPPPLEFVKLVMEVLEKNKIQGPVNIQSFDPEILRVVHKFYPDMKLAYLVYEEGIQKNLEELDFVPQIYSPSYSLVKNKVFVDSIKALNMELIPWTVNDKLAIRKMINLDVHGIITDFPFRVKKEITRNKKVLKKW</sequence>
<dbReference type="PROSITE" id="PS51257">
    <property type="entry name" value="PROKAR_LIPOPROTEIN"/>
    <property type="match status" value="1"/>
</dbReference>
<protein>
    <submittedName>
        <fullName evidence="2">Glycerophosphodiester phosphodiesterase</fullName>
    </submittedName>
</protein>
<organism evidence="2 3">
    <name type="scientific">Gillisia hiemivivida</name>
    <dbReference type="NCBI Taxonomy" id="291190"/>
    <lineage>
        <taxon>Bacteria</taxon>
        <taxon>Pseudomonadati</taxon>
        <taxon>Bacteroidota</taxon>
        <taxon>Flavobacteriia</taxon>
        <taxon>Flavobacteriales</taxon>
        <taxon>Flavobacteriaceae</taxon>
        <taxon>Gillisia</taxon>
    </lineage>
</organism>
<dbReference type="EMBL" id="VORY01000001">
    <property type="protein sequence ID" value="TXD95492.1"/>
    <property type="molecule type" value="Genomic_DNA"/>
</dbReference>
<dbReference type="InterPro" id="IPR017946">
    <property type="entry name" value="PLC-like_Pdiesterase_TIM-brl"/>
</dbReference>
<dbReference type="PROSITE" id="PS51704">
    <property type="entry name" value="GP_PDE"/>
    <property type="match status" value="1"/>
</dbReference>
<evidence type="ECO:0000313" key="2">
    <source>
        <dbReference type="EMBL" id="TXD95492.1"/>
    </source>
</evidence>
<dbReference type="Proteomes" id="UP000321367">
    <property type="component" value="Unassembled WGS sequence"/>
</dbReference>
<comment type="caution">
    <text evidence="2">The sequence shown here is derived from an EMBL/GenBank/DDBJ whole genome shotgun (WGS) entry which is preliminary data.</text>
</comment>
<dbReference type="GO" id="GO:0008081">
    <property type="term" value="F:phosphoric diester hydrolase activity"/>
    <property type="evidence" value="ECO:0007669"/>
    <property type="project" value="InterPro"/>
</dbReference>
<evidence type="ECO:0000313" key="3">
    <source>
        <dbReference type="Proteomes" id="UP000321367"/>
    </source>
</evidence>
<dbReference type="InterPro" id="IPR030395">
    <property type="entry name" value="GP_PDE_dom"/>
</dbReference>
<proteinExistence type="predicted"/>
<dbReference type="GO" id="GO:0006629">
    <property type="term" value="P:lipid metabolic process"/>
    <property type="evidence" value="ECO:0007669"/>
    <property type="project" value="InterPro"/>
</dbReference>
<gene>
    <name evidence="2" type="ORF">ES724_00205</name>
</gene>
<reference evidence="2 3" key="1">
    <citation type="submission" date="2019-08" db="EMBL/GenBank/DDBJ databases">
        <title>Genome sequence of Gillisia hiemivivida IC154 (type strain).</title>
        <authorList>
            <person name="Bowman J.P."/>
        </authorList>
    </citation>
    <scope>NUCLEOTIDE SEQUENCE [LARGE SCALE GENOMIC DNA]</scope>
    <source>
        <strain evidence="2 3">IC154</strain>
    </source>
</reference>
<keyword evidence="3" id="KW-1185">Reference proteome</keyword>
<dbReference type="OrthoDB" id="384721at2"/>
<dbReference type="PANTHER" id="PTHR46211:SF14">
    <property type="entry name" value="GLYCEROPHOSPHODIESTER PHOSPHODIESTERASE"/>
    <property type="match status" value="1"/>
</dbReference>
<dbReference type="PANTHER" id="PTHR46211">
    <property type="entry name" value="GLYCEROPHOSPHORYL DIESTER PHOSPHODIESTERASE"/>
    <property type="match status" value="1"/>
</dbReference>
<evidence type="ECO:0000259" key="1">
    <source>
        <dbReference type="PROSITE" id="PS51704"/>
    </source>
</evidence>
<dbReference type="AlphaFoldDB" id="A0A5C7A186"/>
<dbReference type="SUPFAM" id="SSF51695">
    <property type="entry name" value="PLC-like phosphodiesterases"/>
    <property type="match status" value="1"/>
</dbReference>